<sequence>MAAYGLGHHMDLRVSHTRPSQTQRMLPHVAHERQPQAALHTSGLRSSSTRGAATPRALAPSSARPRLAPCRSAVMDAPAPAAAGAPALADIPLASVINTSGMILPETPEGARGAVYAIYDEKQKLQYVGTTTDLRNALRAALGRRPEKTHYYKAAHLPTADTPALQAVRDAWFSECGGQPNGNRLAIERTMWQQPVDAGAISERGRKGAAEEKARQLQATLRDRGCKEDFTPNPTLLLEGQVEFLAARNLSDEEMAAEREAEAERMRGRRSCSCLVDGQERTFHTNYLLKHVTAGGHLMDLSVLFDGRETNHRIIVGREYYEPFGLTPEAACEAAIALLLRAKVARATEGMLMSSQFPVNYFALGQVEQWFGEEFRAEFERLSGGVQLQDGTGNSWRFNRIHDYGAMRNETAEQLSVALGNADSRQVAAEVAAALAENLAEAAAAARSREGLAPKEREEEELPQGRGILDRFF</sequence>
<name>A0A2K3CVP8_CHLRE</name>
<dbReference type="Proteomes" id="UP000006906">
    <property type="component" value="Chromosome 16"/>
</dbReference>
<accession>A0A2K3CVP8</accession>
<evidence type="ECO:0008006" key="4">
    <source>
        <dbReference type="Google" id="ProtNLM"/>
    </source>
</evidence>
<evidence type="ECO:0000256" key="1">
    <source>
        <dbReference type="SAM" id="MobiDB-lite"/>
    </source>
</evidence>
<dbReference type="GO" id="GO:0005759">
    <property type="term" value="C:mitochondrial matrix"/>
    <property type="evidence" value="ECO:0000318"/>
    <property type="project" value="GO_Central"/>
</dbReference>
<dbReference type="KEGG" id="cre:CHLRE_16g671950v5"/>
<protein>
    <recommendedName>
        <fullName evidence="4">GIY-YIG domain-containing protein</fullName>
    </recommendedName>
</protein>
<dbReference type="OMA" id="PELCYFY"/>
<feature type="region of interest" description="Disordered" evidence="1">
    <location>
        <begin position="1"/>
        <end position="65"/>
    </location>
</feature>
<dbReference type="Gramene" id="PNW72346">
    <property type="protein sequence ID" value="PNW72346"/>
    <property type="gene ID" value="CHLRE_16g671950v5"/>
</dbReference>
<dbReference type="InParanoid" id="A0A2K3CVP8"/>
<evidence type="ECO:0000313" key="3">
    <source>
        <dbReference type="Proteomes" id="UP000006906"/>
    </source>
</evidence>
<dbReference type="InterPro" id="IPR049578">
    <property type="entry name" value="CAXIP1-like_GIY-YIG_dom"/>
</dbReference>
<dbReference type="AlphaFoldDB" id="A0A2K3CVP8"/>
<dbReference type="PaxDb" id="3055-EDP01246"/>
<proteinExistence type="predicted"/>
<dbReference type="CDD" id="cd10450">
    <property type="entry name" value="GIY-YIG_AtGrxS16_like"/>
    <property type="match status" value="1"/>
</dbReference>
<dbReference type="OrthoDB" id="5982at2759"/>
<dbReference type="ExpressionAtlas" id="A0A2K3CVP8">
    <property type="expression patterns" value="baseline"/>
</dbReference>
<gene>
    <name evidence="2" type="ORF">CHLRE_16g671950v5</name>
</gene>
<dbReference type="GeneID" id="5721395"/>
<feature type="region of interest" description="Disordered" evidence="1">
    <location>
        <begin position="447"/>
        <end position="473"/>
    </location>
</feature>
<evidence type="ECO:0000313" key="2">
    <source>
        <dbReference type="EMBL" id="PNW72346.1"/>
    </source>
</evidence>
<organism evidence="2 3">
    <name type="scientific">Chlamydomonas reinhardtii</name>
    <name type="common">Chlamydomonas smithii</name>
    <dbReference type="NCBI Taxonomy" id="3055"/>
    <lineage>
        <taxon>Eukaryota</taxon>
        <taxon>Viridiplantae</taxon>
        <taxon>Chlorophyta</taxon>
        <taxon>core chlorophytes</taxon>
        <taxon>Chlorophyceae</taxon>
        <taxon>CS clade</taxon>
        <taxon>Chlamydomonadales</taxon>
        <taxon>Chlamydomonadaceae</taxon>
        <taxon>Chlamydomonas</taxon>
    </lineage>
</organism>
<reference evidence="2 3" key="1">
    <citation type="journal article" date="2007" name="Science">
        <title>The Chlamydomonas genome reveals the evolution of key animal and plant functions.</title>
        <authorList>
            <person name="Merchant S.S."/>
            <person name="Prochnik S.E."/>
            <person name="Vallon O."/>
            <person name="Harris E.H."/>
            <person name="Karpowicz S.J."/>
            <person name="Witman G.B."/>
            <person name="Terry A."/>
            <person name="Salamov A."/>
            <person name="Fritz-Laylin L.K."/>
            <person name="Marechal-Drouard L."/>
            <person name="Marshall W.F."/>
            <person name="Qu L.H."/>
            <person name="Nelson D.R."/>
            <person name="Sanderfoot A.A."/>
            <person name="Spalding M.H."/>
            <person name="Kapitonov V.V."/>
            <person name="Ren Q."/>
            <person name="Ferris P."/>
            <person name="Lindquist E."/>
            <person name="Shapiro H."/>
            <person name="Lucas S.M."/>
            <person name="Grimwood J."/>
            <person name="Schmutz J."/>
            <person name="Cardol P."/>
            <person name="Cerutti H."/>
            <person name="Chanfreau G."/>
            <person name="Chen C.L."/>
            <person name="Cognat V."/>
            <person name="Croft M.T."/>
            <person name="Dent R."/>
            <person name="Dutcher S."/>
            <person name="Fernandez E."/>
            <person name="Fukuzawa H."/>
            <person name="Gonzalez-Ballester D."/>
            <person name="Gonzalez-Halphen D."/>
            <person name="Hallmann A."/>
            <person name="Hanikenne M."/>
            <person name="Hippler M."/>
            <person name="Inwood W."/>
            <person name="Jabbari K."/>
            <person name="Kalanon M."/>
            <person name="Kuras R."/>
            <person name="Lefebvre P.A."/>
            <person name="Lemaire S.D."/>
            <person name="Lobanov A.V."/>
            <person name="Lohr M."/>
            <person name="Manuell A."/>
            <person name="Meier I."/>
            <person name="Mets L."/>
            <person name="Mittag M."/>
            <person name="Mittelmeier T."/>
            <person name="Moroney J.V."/>
            <person name="Moseley J."/>
            <person name="Napoli C."/>
            <person name="Nedelcu A.M."/>
            <person name="Niyogi K."/>
            <person name="Novoselov S.V."/>
            <person name="Paulsen I.T."/>
            <person name="Pazour G."/>
            <person name="Purton S."/>
            <person name="Ral J.P."/>
            <person name="Riano-Pachon D.M."/>
            <person name="Riekhof W."/>
            <person name="Rymarquis L."/>
            <person name="Schroda M."/>
            <person name="Stern D."/>
            <person name="Umen J."/>
            <person name="Willows R."/>
            <person name="Wilson N."/>
            <person name="Zimmer S.L."/>
            <person name="Allmer J."/>
            <person name="Balk J."/>
            <person name="Bisova K."/>
            <person name="Chen C.J."/>
            <person name="Elias M."/>
            <person name="Gendler K."/>
            <person name="Hauser C."/>
            <person name="Lamb M.R."/>
            <person name="Ledford H."/>
            <person name="Long J.C."/>
            <person name="Minagawa J."/>
            <person name="Page M.D."/>
            <person name="Pan J."/>
            <person name="Pootakham W."/>
            <person name="Roje S."/>
            <person name="Rose A."/>
            <person name="Stahlberg E."/>
            <person name="Terauchi A.M."/>
            <person name="Yang P."/>
            <person name="Ball S."/>
            <person name="Bowler C."/>
            <person name="Dieckmann C.L."/>
            <person name="Gladyshev V.N."/>
            <person name="Green P."/>
            <person name="Jorgensen R."/>
            <person name="Mayfield S."/>
            <person name="Mueller-Roeber B."/>
            <person name="Rajamani S."/>
            <person name="Sayre R.T."/>
            <person name="Brokstein P."/>
            <person name="Dubchak I."/>
            <person name="Goodstein D."/>
            <person name="Hornick L."/>
            <person name="Huang Y.W."/>
            <person name="Jhaveri J."/>
            <person name="Luo Y."/>
            <person name="Martinez D."/>
            <person name="Ngau W.C."/>
            <person name="Otillar B."/>
            <person name="Poliakov A."/>
            <person name="Porter A."/>
            <person name="Szajkowski L."/>
            <person name="Werner G."/>
            <person name="Zhou K."/>
            <person name="Grigoriev I.V."/>
            <person name="Rokhsar D.S."/>
            <person name="Grossman A.R."/>
        </authorList>
    </citation>
    <scope>NUCLEOTIDE SEQUENCE [LARGE SCALE GENOMIC DNA]</scope>
    <source>
        <strain evidence="3">CC-503</strain>
    </source>
</reference>
<dbReference type="RefSeq" id="XP_042916170.1">
    <property type="nucleotide sequence ID" value="XM_043071179.1"/>
</dbReference>
<keyword evidence="3" id="KW-1185">Reference proteome</keyword>
<dbReference type="EMBL" id="CM008977">
    <property type="protein sequence ID" value="PNW72346.1"/>
    <property type="molecule type" value="Genomic_DNA"/>
</dbReference>
<feature type="compositionally biased region" description="Basic and acidic residues" evidence="1">
    <location>
        <begin position="447"/>
        <end position="457"/>
    </location>
</feature>
<dbReference type="STRING" id="3055.A0A2K3CVP8"/>